<dbReference type="AlphaFoldDB" id="A0A1F6T3F8"/>
<keyword evidence="7" id="KW-0472">Membrane</keyword>
<comment type="caution">
    <text evidence="12">The sequence shown here is derived from an EMBL/GenBank/DDBJ whole genome shotgun (WGS) entry which is preliminary data.</text>
</comment>
<dbReference type="PROSITE" id="PS51713">
    <property type="entry name" value="G_ERA"/>
    <property type="match status" value="1"/>
</dbReference>
<evidence type="ECO:0000256" key="1">
    <source>
        <dbReference type="ARBA" id="ARBA00007921"/>
    </source>
</evidence>
<dbReference type="GO" id="GO:0003924">
    <property type="term" value="F:GTPase activity"/>
    <property type="evidence" value="ECO:0007669"/>
    <property type="project" value="UniProtKB-UniRule"/>
</dbReference>
<feature type="domain" description="Era-type G" evidence="11">
    <location>
        <begin position="5"/>
        <end position="173"/>
    </location>
</feature>
<organism evidence="12 13">
    <name type="scientific">Candidatus Muproteobacteria bacterium RBG_16_64_10</name>
    <dbReference type="NCBI Taxonomy" id="1817757"/>
    <lineage>
        <taxon>Bacteria</taxon>
        <taxon>Pseudomonadati</taxon>
        <taxon>Pseudomonadota</taxon>
        <taxon>Candidatus Muproteobacteria</taxon>
    </lineage>
</organism>
<dbReference type="PRINTS" id="PR00326">
    <property type="entry name" value="GTP1OBG"/>
</dbReference>
<comment type="subunit">
    <text evidence="7">Monomer.</text>
</comment>
<evidence type="ECO:0000313" key="13">
    <source>
        <dbReference type="Proteomes" id="UP000179334"/>
    </source>
</evidence>
<dbReference type="Proteomes" id="UP000179334">
    <property type="component" value="Unassembled WGS sequence"/>
</dbReference>
<comment type="function">
    <text evidence="7">An essential GTPase that binds both GDP and GTP, with rapid nucleotide exchange. Plays a role in 16S rRNA processing and 30S ribosomal subunit biogenesis and possibly also in cell cycle regulation and energy metabolism.</text>
</comment>
<feature type="region of interest" description="G5" evidence="8">
    <location>
        <begin position="152"/>
        <end position="154"/>
    </location>
</feature>
<gene>
    <name evidence="7" type="primary">era</name>
    <name evidence="12" type="ORF">A2V91_05370</name>
</gene>
<dbReference type="InterPro" id="IPR015946">
    <property type="entry name" value="KH_dom-like_a/b"/>
</dbReference>
<keyword evidence="7" id="KW-0699">rRNA-binding</keyword>
<feature type="domain" description="KH type-2" evidence="10">
    <location>
        <begin position="196"/>
        <end position="280"/>
    </location>
</feature>
<keyword evidence="3 7" id="KW-0690">Ribosome biogenesis</keyword>
<dbReference type="PROSITE" id="PS50823">
    <property type="entry name" value="KH_TYPE_2"/>
    <property type="match status" value="1"/>
</dbReference>
<evidence type="ECO:0000256" key="8">
    <source>
        <dbReference type="PROSITE-ProRule" id="PRU01050"/>
    </source>
</evidence>
<dbReference type="GO" id="GO:0005525">
    <property type="term" value="F:GTP binding"/>
    <property type="evidence" value="ECO:0007669"/>
    <property type="project" value="UniProtKB-UniRule"/>
</dbReference>
<protein>
    <recommendedName>
        <fullName evidence="2 7">GTPase Era</fullName>
    </recommendedName>
</protein>
<dbReference type="SUPFAM" id="SSF54814">
    <property type="entry name" value="Prokaryotic type KH domain (KH-domain type II)"/>
    <property type="match status" value="1"/>
</dbReference>
<dbReference type="InterPro" id="IPR005225">
    <property type="entry name" value="Small_GTP-bd"/>
</dbReference>
<evidence type="ECO:0000256" key="6">
    <source>
        <dbReference type="ARBA" id="ARBA00023134"/>
    </source>
</evidence>
<evidence type="ECO:0000256" key="2">
    <source>
        <dbReference type="ARBA" id="ARBA00020484"/>
    </source>
</evidence>
<dbReference type="InterPro" id="IPR027417">
    <property type="entry name" value="P-loop_NTPase"/>
</dbReference>
<feature type="binding site" evidence="7">
    <location>
        <begin position="122"/>
        <end position="125"/>
    </location>
    <ligand>
        <name>GTP</name>
        <dbReference type="ChEBI" id="CHEBI:37565"/>
    </ligand>
</feature>
<evidence type="ECO:0000256" key="3">
    <source>
        <dbReference type="ARBA" id="ARBA00022517"/>
    </source>
</evidence>
<feature type="binding site" evidence="7">
    <location>
        <begin position="13"/>
        <end position="20"/>
    </location>
    <ligand>
        <name>GTP</name>
        <dbReference type="ChEBI" id="CHEBI:37565"/>
    </ligand>
</feature>
<dbReference type="FunFam" id="3.30.300.20:FF:000003">
    <property type="entry name" value="GTPase Era"/>
    <property type="match status" value="1"/>
</dbReference>
<keyword evidence="7" id="KW-1003">Cell membrane</keyword>
<keyword evidence="5 7" id="KW-0694">RNA-binding</keyword>
<dbReference type="Gene3D" id="3.40.50.300">
    <property type="entry name" value="P-loop containing nucleotide triphosphate hydrolases"/>
    <property type="match status" value="1"/>
</dbReference>
<dbReference type="EMBL" id="MFSR01000044">
    <property type="protein sequence ID" value="OGI39586.1"/>
    <property type="molecule type" value="Genomic_DNA"/>
</dbReference>
<evidence type="ECO:0000256" key="5">
    <source>
        <dbReference type="ARBA" id="ARBA00022884"/>
    </source>
</evidence>
<dbReference type="SUPFAM" id="SSF52540">
    <property type="entry name" value="P-loop containing nucleoside triphosphate hydrolases"/>
    <property type="match status" value="1"/>
</dbReference>
<evidence type="ECO:0000256" key="4">
    <source>
        <dbReference type="ARBA" id="ARBA00022741"/>
    </source>
</evidence>
<proteinExistence type="inferred from homology"/>
<dbReference type="InterPro" id="IPR006073">
    <property type="entry name" value="GTP-bd"/>
</dbReference>
<dbReference type="GO" id="GO:0043024">
    <property type="term" value="F:ribosomal small subunit binding"/>
    <property type="evidence" value="ECO:0007669"/>
    <property type="project" value="TreeGrafter"/>
</dbReference>
<feature type="region of interest" description="G2" evidence="8">
    <location>
        <begin position="39"/>
        <end position="43"/>
    </location>
</feature>
<comment type="similarity">
    <text evidence="1 7 8 9">Belongs to the TRAFAC class TrmE-Era-EngA-EngB-Septin-like GTPase superfamily. Era GTPase family.</text>
</comment>
<sequence>MTDYRCGMVTLVGRPNVGKSTLLNRLVGTKVSITSPRPQTTRHRLLGIKTDAAAQIIYVDTPGLHPAQGSRLGQHMNRAARGSLEGVDVVMLVITADGWTAADEYPLTLVAGLALPVVLVINKIDLLTDRATLLPLIEASAARFGFAEIVPVAARRGDNVDTLERALIKYLPAQPPIYPADQLTDRSERFLAAELVREQVFRSFGQEVPYAVAVQIEKFQRTKSALHIAATLWVEKEGQKAILIGTGGAQMKTVGTRARLAMQKTFGGKVHLELWVKVRERWSDDERALRTLGYEGD</sequence>
<dbReference type="GO" id="GO:0005829">
    <property type="term" value="C:cytosol"/>
    <property type="evidence" value="ECO:0007669"/>
    <property type="project" value="TreeGrafter"/>
</dbReference>
<feature type="region of interest" description="G1" evidence="8">
    <location>
        <begin position="13"/>
        <end position="20"/>
    </location>
</feature>
<dbReference type="InterPro" id="IPR009019">
    <property type="entry name" value="KH_sf_prok-type"/>
</dbReference>
<dbReference type="InterPro" id="IPR030388">
    <property type="entry name" value="G_ERA_dom"/>
</dbReference>
<dbReference type="InterPro" id="IPR004044">
    <property type="entry name" value="KH_dom_type_2"/>
</dbReference>
<reference evidence="12 13" key="1">
    <citation type="journal article" date="2016" name="Nat. Commun.">
        <title>Thousands of microbial genomes shed light on interconnected biogeochemical processes in an aquifer system.</title>
        <authorList>
            <person name="Anantharaman K."/>
            <person name="Brown C.T."/>
            <person name="Hug L.A."/>
            <person name="Sharon I."/>
            <person name="Castelle C.J."/>
            <person name="Probst A.J."/>
            <person name="Thomas B.C."/>
            <person name="Singh A."/>
            <person name="Wilkins M.J."/>
            <person name="Karaoz U."/>
            <person name="Brodie E.L."/>
            <person name="Williams K.H."/>
            <person name="Hubbard S.S."/>
            <person name="Banfield J.F."/>
        </authorList>
    </citation>
    <scope>NUCLEOTIDE SEQUENCE [LARGE SCALE GENOMIC DNA]</scope>
</reference>
<dbReference type="PANTHER" id="PTHR42698:SF1">
    <property type="entry name" value="GTPASE ERA, MITOCHONDRIAL"/>
    <property type="match status" value="1"/>
</dbReference>
<name>A0A1F6T3F8_9PROT</name>
<evidence type="ECO:0000256" key="7">
    <source>
        <dbReference type="HAMAP-Rule" id="MF_00367"/>
    </source>
</evidence>
<feature type="binding site" evidence="7">
    <location>
        <begin position="60"/>
        <end position="64"/>
    </location>
    <ligand>
        <name>GTP</name>
        <dbReference type="ChEBI" id="CHEBI:37565"/>
    </ligand>
</feature>
<feature type="region of interest" description="G4" evidence="8">
    <location>
        <begin position="122"/>
        <end position="125"/>
    </location>
</feature>
<dbReference type="HAMAP" id="MF_00367">
    <property type="entry name" value="GTPase_Era"/>
    <property type="match status" value="1"/>
</dbReference>
<dbReference type="GO" id="GO:0000028">
    <property type="term" value="P:ribosomal small subunit assembly"/>
    <property type="evidence" value="ECO:0007669"/>
    <property type="project" value="TreeGrafter"/>
</dbReference>
<feature type="region of interest" description="G3" evidence="8">
    <location>
        <begin position="60"/>
        <end position="63"/>
    </location>
</feature>
<evidence type="ECO:0000259" key="11">
    <source>
        <dbReference type="PROSITE" id="PS51713"/>
    </source>
</evidence>
<accession>A0A1F6T3F8</accession>
<evidence type="ECO:0000256" key="9">
    <source>
        <dbReference type="RuleBase" id="RU003761"/>
    </source>
</evidence>
<keyword evidence="7" id="KW-0963">Cytoplasm</keyword>
<dbReference type="Pfam" id="PF01926">
    <property type="entry name" value="MMR_HSR1"/>
    <property type="match status" value="1"/>
</dbReference>
<keyword evidence="4 7" id="KW-0547">Nucleotide-binding</keyword>
<evidence type="ECO:0000313" key="12">
    <source>
        <dbReference type="EMBL" id="OGI39586.1"/>
    </source>
</evidence>
<dbReference type="InterPro" id="IPR005662">
    <property type="entry name" value="GTPase_Era-like"/>
</dbReference>
<keyword evidence="6 7" id="KW-0342">GTP-binding</keyword>
<evidence type="ECO:0000259" key="10">
    <source>
        <dbReference type="PROSITE" id="PS50823"/>
    </source>
</evidence>
<dbReference type="Gene3D" id="3.30.300.20">
    <property type="match status" value="1"/>
</dbReference>
<dbReference type="PANTHER" id="PTHR42698">
    <property type="entry name" value="GTPASE ERA"/>
    <property type="match status" value="1"/>
</dbReference>
<dbReference type="Pfam" id="PF07650">
    <property type="entry name" value="KH_2"/>
    <property type="match status" value="1"/>
</dbReference>
<dbReference type="NCBIfam" id="TIGR00231">
    <property type="entry name" value="small_GTP"/>
    <property type="match status" value="1"/>
</dbReference>
<dbReference type="GO" id="GO:0005886">
    <property type="term" value="C:plasma membrane"/>
    <property type="evidence" value="ECO:0007669"/>
    <property type="project" value="UniProtKB-SubCell"/>
</dbReference>
<dbReference type="CDD" id="cd22534">
    <property type="entry name" value="KH-II_Era"/>
    <property type="match status" value="1"/>
</dbReference>
<dbReference type="NCBIfam" id="TIGR00436">
    <property type="entry name" value="era"/>
    <property type="match status" value="1"/>
</dbReference>
<comment type="subcellular location">
    <subcellularLocation>
        <location evidence="7">Cytoplasm</location>
    </subcellularLocation>
    <subcellularLocation>
        <location evidence="7">Cell membrane</location>
        <topology evidence="7">Peripheral membrane protein</topology>
    </subcellularLocation>
</comment>
<dbReference type="NCBIfam" id="NF000908">
    <property type="entry name" value="PRK00089.1"/>
    <property type="match status" value="1"/>
</dbReference>
<dbReference type="CDD" id="cd04163">
    <property type="entry name" value="Era"/>
    <property type="match status" value="1"/>
</dbReference>
<dbReference type="GO" id="GO:0070181">
    <property type="term" value="F:small ribosomal subunit rRNA binding"/>
    <property type="evidence" value="ECO:0007669"/>
    <property type="project" value="UniProtKB-UniRule"/>
</dbReference>